<keyword evidence="3" id="KW-1185">Reference proteome</keyword>
<dbReference type="EMBL" id="PJMY01000003">
    <property type="protein sequence ID" value="PKV95382.1"/>
    <property type="molecule type" value="Genomic_DNA"/>
</dbReference>
<name>A0A2N3WNE7_9PSEU</name>
<reference evidence="2 3" key="1">
    <citation type="submission" date="2017-12" db="EMBL/GenBank/DDBJ databases">
        <title>Sequencing the genomes of 1000 Actinobacteria strains.</title>
        <authorList>
            <person name="Klenk H.-P."/>
        </authorList>
    </citation>
    <scope>NUCLEOTIDE SEQUENCE [LARGE SCALE GENOMIC DNA]</scope>
    <source>
        <strain evidence="2 3">DSM 45165</strain>
    </source>
</reference>
<dbReference type="Proteomes" id="UP000233750">
    <property type="component" value="Unassembled WGS sequence"/>
</dbReference>
<comment type="caution">
    <text evidence="2">The sequence shown here is derived from an EMBL/GenBank/DDBJ whole genome shotgun (WGS) entry which is preliminary data.</text>
</comment>
<evidence type="ECO:0000313" key="3">
    <source>
        <dbReference type="Proteomes" id="UP000233750"/>
    </source>
</evidence>
<accession>A0A2N3WNE7</accession>
<organism evidence="2 3">
    <name type="scientific">Amycolatopsis echigonensis</name>
    <dbReference type="NCBI Taxonomy" id="2576905"/>
    <lineage>
        <taxon>Bacteria</taxon>
        <taxon>Bacillati</taxon>
        <taxon>Actinomycetota</taxon>
        <taxon>Actinomycetes</taxon>
        <taxon>Pseudonocardiales</taxon>
        <taxon>Pseudonocardiaceae</taxon>
        <taxon>Amycolatopsis</taxon>
    </lineage>
</organism>
<dbReference type="AlphaFoldDB" id="A0A2N3WNE7"/>
<protein>
    <submittedName>
        <fullName evidence="2">Uncharacterized protein</fullName>
    </submittedName>
</protein>
<evidence type="ECO:0000313" key="2">
    <source>
        <dbReference type="EMBL" id="PKV95382.1"/>
    </source>
</evidence>
<sequence>MLGRELAVPRAAAGDRVSSGVACGGDRWWHRGVGIADSQRRRIGFRATVTMLSLNFERQPMTRASSAFDARGKVVRRASSFPGGSSIGRAAAAGPGVLCLAAGRARDLTPPGSVAAGNLGARTAVSPAGPRIFCCAVEWLPVGMLGRPMRTPPCAAGAIRDRSDARLVRCLRARRTFRPPGRGITNPGSRRWLPSTRSAPAGNTLGADSARQTGRPPRPAGPRCCVPAQASARDRITIRRSGQRGSASPAIYSVSVRFAGGLGRQAAKA</sequence>
<gene>
    <name evidence="2" type="ORF">ATK30_6299</name>
</gene>
<evidence type="ECO:0000256" key="1">
    <source>
        <dbReference type="SAM" id="MobiDB-lite"/>
    </source>
</evidence>
<feature type="region of interest" description="Disordered" evidence="1">
    <location>
        <begin position="178"/>
        <end position="228"/>
    </location>
</feature>
<proteinExistence type="predicted"/>